<evidence type="ECO:0000313" key="1">
    <source>
        <dbReference type="EMBL" id="GAQ91905.1"/>
    </source>
</evidence>
<dbReference type="Proteomes" id="UP000054558">
    <property type="component" value="Unassembled WGS sequence"/>
</dbReference>
<dbReference type="AlphaFoldDB" id="A0A1Y1ILZ1"/>
<keyword evidence="2" id="KW-1185">Reference proteome</keyword>
<accession>A0A1Y1ILZ1</accession>
<gene>
    <name evidence="1" type="ORF">KFL_008790030</name>
</gene>
<name>A0A1Y1ILZ1_KLENI</name>
<organism evidence="1 2">
    <name type="scientific">Klebsormidium nitens</name>
    <name type="common">Green alga</name>
    <name type="synonym">Ulothrix nitens</name>
    <dbReference type="NCBI Taxonomy" id="105231"/>
    <lineage>
        <taxon>Eukaryota</taxon>
        <taxon>Viridiplantae</taxon>
        <taxon>Streptophyta</taxon>
        <taxon>Klebsormidiophyceae</taxon>
        <taxon>Klebsormidiales</taxon>
        <taxon>Klebsormidiaceae</taxon>
        <taxon>Klebsormidium</taxon>
    </lineage>
</organism>
<evidence type="ECO:0000313" key="2">
    <source>
        <dbReference type="Proteomes" id="UP000054558"/>
    </source>
</evidence>
<dbReference type="EMBL" id="DF237828">
    <property type="protein sequence ID" value="GAQ91905.1"/>
    <property type="molecule type" value="Genomic_DNA"/>
</dbReference>
<protein>
    <submittedName>
        <fullName evidence="1">Uncharacterized protein</fullName>
    </submittedName>
</protein>
<feature type="non-terminal residue" evidence="1">
    <location>
        <position position="704"/>
    </location>
</feature>
<dbReference type="PANTHER" id="PTHR34305">
    <property type="entry name" value="EXPRESSED PROTEIN"/>
    <property type="match status" value="1"/>
</dbReference>
<proteinExistence type="predicted"/>
<dbReference type="OrthoDB" id="5598737at2759"/>
<sequence>MQAGKRPRAASALEGGPRSIASQATLFLSGVLDGTCRMVLPAGQDGEGPLLGRLYLTAWDHNRAKPKPLGKPCKEKALLEEVWWDTQGRLNCTCDRGRLSLEASCVHKLVLASLCTDSIASSCLPTAKVLSQGGLVVEHLGADSSGTFYAVRNSPLGVSPEHRMLHRSTAGAWYCQGKLSGCPAQECTHIAAAKATLAAGKLQHCEGILLGPDALSTAAHWILEREGELPLLGEPDEQRVQRAGCAIGQGATNEEEVLLGLIAGQKHGAAECLGDECFCRKHRILFGEARVPLDAIDEAEAPEPSSTGVELWKRAPRGSKYWADHAGELQRAAPRSAPEEPAEDARGKEAVHGWVTACNSCTLSGVLQGGCKHAEGERIQVPIMLLGTEALQVTQPKLGKLSDSQLHHDPWISCLKGGPVRVSKLRDCHFRELSQLGMLRAACPIQAPPCGGKWVEHVKAAFIHGSTWSEPVQTTIYCCQCTSKAHTVHFCGEHLGLYCWTQGTILVQESLQLILKGMQRSGSAFSAELARDQEAFARSPDSVVLSDESWRRASLDFFRLVGRQILECCSICGVHPEVLLADGIVGVANSDGGKRPGGLGSTSLDCRRTFVHPSQQSGGEALEKQSISGRDYCAAGLEGGGMKRRLLLQPELRDLLARLSQHRPTSERLGQRLSEAEYLDLKAALAREDVKEVVRFTQVEGEPG</sequence>
<reference evidence="1 2" key="1">
    <citation type="journal article" date="2014" name="Nat. Commun.">
        <title>Klebsormidium flaccidum genome reveals primary factors for plant terrestrial adaptation.</title>
        <authorList>
            <person name="Hori K."/>
            <person name="Maruyama F."/>
            <person name="Fujisawa T."/>
            <person name="Togashi T."/>
            <person name="Yamamoto N."/>
            <person name="Seo M."/>
            <person name="Sato S."/>
            <person name="Yamada T."/>
            <person name="Mori H."/>
            <person name="Tajima N."/>
            <person name="Moriyama T."/>
            <person name="Ikeuchi M."/>
            <person name="Watanabe M."/>
            <person name="Wada H."/>
            <person name="Kobayashi K."/>
            <person name="Saito M."/>
            <person name="Masuda T."/>
            <person name="Sasaki-Sekimoto Y."/>
            <person name="Mashiguchi K."/>
            <person name="Awai K."/>
            <person name="Shimojima M."/>
            <person name="Masuda S."/>
            <person name="Iwai M."/>
            <person name="Nobusawa T."/>
            <person name="Narise T."/>
            <person name="Kondo S."/>
            <person name="Saito H."/>
            <person name="Sato R."/>
            <person name="Murakawa M."/>
            <person name="Ihara Y."/>
            <person name="Oshima-Yamada Y."/>
            <person name="Ohtaka K."/>
            <person name="Satoh M."/>
            <person name="Sonobe K."/>
            <person name="Ishii M."/>
            <person name="Ohtani R."/>
            <person name="Kanamori-Sato M."/>
            <person name="Honoki R."/>
            <person name="Miyazaki D."/>
            <person name="Mochizuki H."/>
            <person name="Umetsu J."/>
            <person name="Higashi K."/>
            <person name="Shibata D."/>
            <person name="Kamiya Y."/>
            <person name="Sato N."/>
            <person name="Nakamura Y."/>
            <person name="Tabata S."/>
            <person name="Ida S."/>
            <person name="Kurokawa K."/>
            <person name="Ohta H."/>
        </authorList>
    </citation>
    <scope>NUCLEOTIDE SEQUENCE [LARGE SCALE GENOMIC DNA]</scope>
    <source>
        <strain evidence="1 2">NIES-2285</strain>
    </source>
</reference>
<dbReference type="PANTHER" id="PTHR34305:SF1">
    <property type="entry name" value="SWIM-TYPE DOMAIN-CONTAINING PROTEIN"/>
    <property type="match status" value="1"/>
</dbReference>